<proteinExistence type="inferred from homology"/>
<dbReference type="NCBIfam" id="TIGR00283">
    <property type="entry name" value="arch_pth2"/>
    <property type="match status" value="1"/>
</dbReference>
<comment type="caution">
    <text evidence="6">The sequence shown here is derived from an EMBL/GenBank/DDBJ whole genome shotgun (WGS) entry which is preliminary data.</text>
</comment>
<dbReference type="EMBL" id="JARJCN010000003">
    <property type="protein sequence ID" value="KAJ7102144.1"/>
    <property type="molecule type" value="Genomic_DNA"/>
</dbReference>
<dbReference type="Pfam" id="PF01981">
    <property type="entry name" value="PTH2"/>
    <property type="match status" value="1"/>
</dbReference>
<dbReference type="GO" id="GO:0005829">
    <property type="term" value="C:cytosol"/>
    <property type="evidence" value="ECO:0007669"/>
    <property type="project" value="TreeGrafter"/>
</dbReference>
<comment type="catalytic activity">
    <reaction evidence="4">
        <text>an N-acyl-L-alpha-aminoacyl-tRNA + H2O = an N-acyl-L-amino acid + a tRNA + H(+)</text>
        <dbReference type="Rhea" id="RHEA:54448"/>
        <dbReference type="Rhea" id="RHEA-COMP:10123"/>
        <dbReference type="Rhea" id="RHEA-COMP:13883"/>
        <dbReference type="ChEBI" id="CHEBI:15377"/>
        <dbReference type="ChEBI" id="CHEBI:15378"/>
        <dbReference type="ChEBI" id="CHEBI:59874"/>
        <dbReference type="ChEBI" id="CHEBI:78442"/>
        <dbReference type="ChEBI" id="CHEBI:138191"/>
        <dbReference type="EC" id="3.1.1.29"/>
    </reaction>
</comment>
<dbReference type="CDD" id="cd02430">
    <property type="entry name" value="PTH2"/>
    <property type="match status" value="1"/>
</dbReference>
<feature type="compositionally biased region" description="Polar residues" evidence="5">
    <location>
        <begin position="30"/>
        <end position="43"/>
    </location>
</feature>
<name>A0AAD6UKH6_9AGAR</name>
<dbReference type="AlphaFoldDB" id="A0AAD6UKH6"/>
<evidence type="ECO:0000256" key="2">
    <source>
        <dbReference type="ARBA" id="ARBA00022801"/>
    </source>
</evidence>
<dbReference type="InterPro" id="IPR002833">
    <property type="entry name" value="PTH2"/>
</dbReference>
<evidence type="ECO:0000313" key="7">
    <source>
        <dbReference type="Proteomes" id="UP001222325"/>
    </source>
</evidence>
<accession>A0AAD6UKH6</accession>
<organism evidence="6 7">
    <name type="scientific">Mycena belliarum</name>
    <dbReference type="NCBI Taxonomy" id="1033014"/>
    <lineage>
        <taxon>Eukaryota</taxon>
        <taxon>Fungi</taxon>
        <taxon>Dikarya</taxon>
        <taxon>Basidiomycota</taxon>
        <taxon>Agaricomycotina</taxon>
        <taxon>Agaricomycetes</taxon>
        <taxon>Agaricomycetidae</taxon>
        <taxon>Agaricales</taxon>
        <taxon>Marasmiineae</taxon>
        <taxon>Mycenaceae</taxon>
        <taxon>Mycena</taxon>
    </lineage>
</organism>
<feature type="region of interest" description="Disordered" evidence="5">
    <location>
        <begin position="30"/>
        <end position="57"/>
    </location>
</feature>
<dbReference type="PANTHER" id="PTHR12649:SF11">
    <property type="entry name" value="PEPTIDYL-TRNA HYDROLASE 2, MITOCHONDRIAL"/>
    <property type="match status" value="1"/>
</dbReference>
<dbReference type="GO" id="GO:0004045">
    <property type="term" value="F:peptidyl-tRNA hydrolase activity"/>
    <property type="evidence" value="ECO:0007669"/>
    <property type="project" value="UniProtKB-EC"/>
</dbReference>
<evidence type="ECO:0000256" key="1">
    <source>
        <dbReference type="ARBA" id="ARBA00013260"/>
    </source>
</evidence>
<dbReference type="InterPro" id="IPR023476">
    <property type="entry name" value="Pep_tRNA_hydro_II_dom_sf"/>
</dbReference>
<dbReference type="PANTHER" id="PTHR12649">
    <property type="entry name" value="PEPTIDYL-TRNA HYDROLASE 2"/>
    <property type="match status" value="1"/>
</dbReference>
<gene>
    <name evidence="6" type="ORF">B0H15DRAFT_313638</name>
</gene>
<evidence type="ECO:0000256" key="4">
    <source>
        <dbReference type="ARBA" id="ARBA00048707"/>
    </source>
</evidence>
<evidence type="ECO:0000256" key="3">
    <source>
        <dbReference type="ARBA" id="ARBA00038050"/>
    </source>
</evidence>
<reference evidence="6" key="1">
    <citation type="submission" date="2023-03" db="EMBL/GenBank/DDBJ databases">
        <title>Massive genome expansion in bonnet fungi (Mycena s.s.) driven by repeated elements and novel gene families across ecological guilds.</title>
        <authorList>
            <consortium name="Lawrence Berkeley National Laboratory"/>
            <person name="Harder C.B."/>
            <person name="Miyauchi S."/>
            <person name="Viragh M."/>
            <person name="Kuo A."/>
            <person name="Thoen E."/>
            <person name="Andreopoulos B."/>
            <person name="Lu D."/>
            <person name="Skrede I."/>
            <person name="Drula E."/>
            <person name="Henrissat B."/>
            <person name="Morin E."/>
            <person name="Kohler A."/>
            <person name="Barry K."/>
            <person name="LaButti K."/>
            <person name="Morin E."/>
            <person name="Salamov A."/>
            <person name="Lipzen A."/>
            <person name="Mereny Z."/>
            <person name="Hegedus B."/>
            <person name="Baldrian P."/>
            <person name="Stursova M."/>
            <person name="Weitz H."/>
            <person name="Taylor A."/>
            <person name="Grigoriev I.V."/>
            <person name="Nagy L.G."/>
            <person name="Martin F."/>
            <person name="Kauserud H."/>
        </authorList>
    </citation>
    <scope>NUCLEOTIDE SEQUENCE</scope>
    <source>
        <strain evidence="6">CBHHK173m</strain>
    </source>
</reference>
<evidence type="ECO:0000313" key="6">
    <source>
        <dbReference type="EMBL" id="KAJ7102144.1"/>
    </source>
</evidence>
<evidence type="ECO:0000256" key="5">
    <source>
        <dbReference type="SAM" id="MobiDB-lite"/>
    </source>
</evidence>
<protein>
    <recommendedName>
        <fullName evidence="1">peptidyl-tRNA hydrolase</fullName>
        <ecNumber evidence="1">3.1.1.29</ecNumber>
    </recommendedName>
</protein>
<sequence length="180" mass="19141">MSSALVVGGTYFSAIAVSLGLGYFTGSRRSISHPGSQPKSDVIEQSESDTESEEDVDVSKLTIQDDCKLVLVVRTDLGMSTGKIAAQCSHATLACYKTLLSQNSALLKRWAQTGYQKTVVRCSDEDELVLLQAQARSLQLCARSIQDAGRTEIAAGSTTVLGIAGPRMLVEQVTGQLLGL</sequence>
<dbReference type="Gene3D" id="3.40.1490.10">
    <property type="entry name" value="Bit1"/>
    <property type="match status" value="1"/>
</dbReference>
<dbReference type="SUPFAM" id="SSF102462">
    <property type="entry name" value="Peptidyl-tRNA hydrolase II"/>
    <property type="match status" value="1"/>
</dbReference>
<dbReference type="FunFam" id="3.40.1490.10:FF:000001">
    <property type="entry name" value="Peptidyl-tRNA hydrolase 2"/>
    <property type="match status" value="1"/>
</dbReference>
<keyword evidence="2" id="KW-0378">Hydrolase</keyword>
<dbReference type="EC" id="3.1.1.29" evidence="1"/>
<comment type="similarity">
    <text evidence="3">Belongs to the PTH2 family.</text>
</comment>
<feature type="compositionally biased region" description="Acidic residues" evidence="5">
    <location>
        <begin position="44"/>
        <end position="56"/>
    </location>
</feature>
<keyword evidence="7" id="KW-1185">Reference proteome</keyword>
<dbReference type="Proteomes" id="UP001222325">
    <property type="component" value="Unassembled WGS sequence"/>
</dbReference>